<protein>
    <submittedName>
        <fullName evidence="2">Uncharacterized protein</fullName>
    </submittedName>
</protein>
<accession>A0A4S8JA54</accession>
<evidence type="ECO:0000313" key="3">
    <source>
        <dbReference type="Proteomes" id="UP000317650"/>
    </source>
</evidence>
<proteinExistence type="predicted"/>
<feature type="compositionally biased region" description="Polar residues" evidence="1">
    <location>
        <begin position="1"/>
        <end position="17"/>
    </location>
</feature>
<gene>
    <name evidence="2" type="ORF">C4D60_Mb03t15840</name>
</gene>
<dbReference type="AlphaFoldDB" id="A0A4S8JA54"/>
<name>A0A4S8JA54_MUSBA</name>
<dbReference type="Proteomes" id="UP000317650">
    <property type="component" value="Chromosome 3"/>
</dbReference>
<reference evidence="2 3" key="1">
    <citation type="journal article" date="2019" name="Nat. Plants">
        <title>Genome sequencing of Musa balbisiana reveals subgenome evolution and function divergence in polyploid bananas.</title>
        <authorList>
            <person name="Yao X."/>
        </authorList>
    </citation>
    <scope>NUCLEOTIDE SEQUENCE [LARGE SCALE GENOMIC DNA]</scope>
    <source>
        <strain evidence="3">cv. DH-PKW</strain>
        <tissue evidence="2">Leaves</tissue>
    </source>
</reference>
<dbReference type="EMBL" id="PYDT01000006">
    <property type="protein sequence ID" value="THU58577.1"/>
    <property type="molecule type" value="Genomic_DNA"/>
</dbReference>
<evidence type="ECO:0000256" key="1">
    <source>
        <dbReference type="SAM" id="MobiDB-lite"/>
    </source>
</evidence>
<feature type="region of interest" description="Disordered" evidence="1">
    <location>
        <begin position="1"/>
        <end position="28"/>
    </location>
</feature>
<organism evidence="2 3">
    <name type="scientific">Musa balbisiana</name>
    <name type="common">Banana</name>
    <dbReference type="NCBI Taxonomy" id="52838"/>
    <lineage>
        <taxon>Eukaryota</taxon>
        <taxon>Viridiplantae</taxon>
        <taxon>Streptophyta</taxon>
        <taxon>Embryophyta</taxon>
        <taxon>Tracheophyta</taxon>
        <taxon>Spermatophyta</taxon>
        <taxon>Magnoliopsida</taxon>
        <taxon>Liliopsida</taxon>
        <taxon>Zingiberales</taxon>
        <taxon>Musaceae</taxon>
        <taxon>Musa</taxon>
    </lineage>
</organism>
<sequence length="80" mass="8924">MERSRTGVSFTATSSSKRSFDESPVTTLSSGLGRSIDTFLSSGLGRSIDTFCLTICRRLRFASCLFSLYFDPKYYLISDI</sequence>
<keyword evidence="3" id="KW-1185">Reference proteome</keyword>
<comment type="caution">
    <text evidence="2">The sequence shown here is derived from an EMBL/GenBank/DDBJ whole genome shotgun (WGS) entry which is preliminary data.</text>
</comment>
<evidence type="ECO:0000313" key="2">
    <source>
        <dbReference type="EMBL" id="THU58577.1"/>
    </source>
</evidence>